<dbReference type="GO" id="GO:0016747">
    <property type="term" value="F:acyltransferase activity, transferring groups other than amino-acyl groups"/>
    <property type="evidence" value="ECO:0007669"/>
    <property type="project" value="InterPro"/>
</dbReference>
<keyword evidence="2" id="KW-0012">Acyltransferase</keyword>
<dbReference type="Gene3D" id="3.40.630.30">
    <property type="match status" value="1"/>
</dbReference>
<keyword evidence="1 4" id="KW-0808">Transferase</keyword>
<sequence>MSRLPSGYTVRPGTPADLPGVAGLLSAAHPERPVSLETLQRWDAGRSSEEPFQRLLIECGGRLVAFSETGVPREEDHPGWLSVEVVTLQPPLAPDLLDMAGEYARSQGAHTLMTTLHEDWWERPFYGQRGYHEHDRLWPSSLNMTGLDMGRFGEALMRATALGVTLRPLSSFTALADFGDVEALQRRLFSLQSAIERDVPSAVPMSEWTFETWQRHMLPTIVPGAEVWLAVSPEGDWVAMTGPLRPMPERSATLHNGITGVLRPWRGRSLALVLKLAAVRWALNQGYQHLRTTNHARNTPMLRINDHLGFVRETARLVLIRELQ</sequence>
<accession>A0A431VQF2</accession>
<dbReference type="PROSITE" id="PS51186">
    <property type="entry name" value="GNAT"/>
    <property type="match status" value="1"/>
</dbReference>
<keyword evidence="5" id="KW-1185">Reference proteome</keyword>
<dbReference type="RefSeq" id="WP_126352831.1">
    <property type="nucleotide sequence ID" value="NZ_CP086381.1"/>
</dbReference>
<name>A0A431VQF2_9DEIO</name>
<dbReference type="OrthoDB" id="4140682at2"/>
<evidence type="ECO:0000313" key="4">
    <source>
        <dbReference type="EMBL" id="RTR25358.1"/>
    </source>
</evidence>
<protein>
    <submittedName>
        <fullName evidence="4">N-acetyltransferase</fullName>
    </submittedName>
</protein>
<gene>
    <name evidence="4" type="ORF">EJ104_11080</name>
</gene>
<proteinExistence type="predicted"/>
<dbReference type="AlphaFoldDB" id="A0A431VQF2"/>
<comment type="caution">
    <text evidence="4">The sequence shown here is derived from an EMBL/GenBank/DDBJ whole genome shotgun (WGS) entry which is preliminary data.</text>
</comment>
<evidence type="ECO:0000259" key="3">
    <source>
        <dbReference type="PROSITE" id="PS51186"/>
    </source>
</evidence>
<dbReference type="InterPro" id="IPR000182">
    <property type="entry name" value="GNAT_dom"/>
</dbReference>
<dbReference type="PANTHER" id="PTHR43877">
    <property type="entry name" value="AMINOALKYLPHOSPHONATE N-ACETYLTRANSFERASE-RELATED-RELATED"/>
    <property type="match status" value="1"/>
</dbReference>
<reference evidence="4 5" key="1">
    <citation type="submission" date="2018-12" db="EMBL/GenBank/DDBJ databases">
        <title>Deinococcus radiophilus ATCC 27603 genome sequencing and assembly.</title>
        <authorList>
            <person name="Maclea K.S."/>
            <person name="Maynard C.R."/>
        </authorList>
    </citation>
    <scope>NUCLEOTIDE SEQUENCE [LARGE SCALE GENOMIC DNA]</scope>
    <source>
        <strain evidence="4 5">ATCC 27603</strain>
    </source>
</reference>
<dbReference type="InterPro" id="IPR050832">
    <property type="entry name" value="Bact_Acetyltransf"/>
</dbReference>
<feature type="domain" description="N-acetyltransferase" evidence="3">
    <location>
        <begin position="8"/>
        <end position="154"/>
    </location>
</feature>
<dbReference type="SUPFAM" id="SSF55729">
    <property type="entry name" value="Acyl-CoA N-acyltransferases (Nat)"/>
    <property type="match status" value="2"/>
</dbReference>
<dbReference type="Proteomes" id="UP000277766">
    <property type="component" value="Unassembled WGS sequence"/>
</dbReference>
<evidence type="ECO:0000256" key="2">
    <source>
        <dbReference type="ARBA" id="ARBA00023315"/>
    </source>
</evidence>
<organism evidence="4 5">
    <name type="scientific">Deinococcus radiophilus</name>
    <dbReference type="NCBI Taxonomy" id="32062"/>
    <lineage>
        <taxon>Bacteria</taxon>
        <taxon>Thermotogati</taxon>
        <taxon>Deinococcota</taxon>
        <taxon>Deinococci</taxon>
        <taxon>Deinococcales</taxon>
        <taxon>Deinococcaceae</taxon>
        <taxon>Deinococcus</taxon>
    </lineage>
</organism>
<evidence type="ECO:0000256" key="1">
    <source>
        <dbReference type="ARBA" id="ARBA00022679"/>
    </source>
</evidence>
<evidence type="ECO:0000313" key="5">
    <source>
        <dbReference type="Proteomes" id="UP000277766"/>
    </source>
</evidence>
<dbReference type="InterPro" id="IPR016181">
    <property type="entry name" value="Acyl_CoA_acyltransferase"/>
</dbReference>
<dbReference type="EMBL" id="RXPE01000029">
    <property type="protein sequence ID" value="RTR25358.1"/>
    <property type="molecule type" value="Genomic_DNA"/>
</dbReference>